<dbReference type="InterPro" id="IPR020802">
    <property type="entry name" value="TesA-like"/>
</dbReference>
<accession>F8F988</accession>
<dbReference type="AlphaFoldDB" id="F8F988"/>
<dbReference type="SMART" id="SM00824">
    <property type="entry name" value="PKS_TE"/>
    <property type="match status" value="1"/>
</dbReference>
<evidence type="ECO:0000313" key="4">
    <source>
        <dbReference type="EMBL" id="AEI43016.1"/>
    </source>
</evidence>
<protein>
    <submittedName>
        <fullName evidence="4">Thioesterase</fullName>
    </submittedName>
</protein>
<dbReference type="InterPro" id="IPR012223">
    <property type="entry name" value="TEII"/>
</dbReference>
<dbReference type="Proteomes" id="UP000006620">
    <property type="component" value="Chromosome"/>
</dbReference>
<feature type="domain" description="Thioesterase TesA-like" evidence="3">
    <location>
        <begin position="4"/>
        <end position="187"/>
    </location>
</feature>
<evidence type="ECO:0000259" key="3">
    <source>
        <dbReference type="SMART" id="SM00824"/>
    </source>
</evidence>
<proteinExistence type="inferred from homology"/>
<dbReference type="GO" id="GO:0008610">
    <property type="term" value="P:lipid biosynthetic process"/>
    <property type="evidence" value="ECO:0007669"/>
    <property type="project" value="TreeGrafter"/>
</dbReference>
<keyword evidence="2" id="KW-0378">Hydrolase</keyword>
<name>F8F988_PAEMK</name>
<dbReference type="Gene3D" id="3.40.50.1820">
    <property type="entry name" value="alpha/beta hydrolase"/>
    <property type="match status" value="1"/>
</dbReference>
<dbReference type="RefSeq" id="WP_013918170.1">
    <property type="nucleotide sequence ID" value="NC_015690.1"/>
</dbReference>
<dbReference type="PANTHER" id="PTHR11487">
    <property type="entry name" value="THIOESTERASE"/>
    <property type="match status" value="1"/>
</dbReference>
<dbReference type="GO" id="GO:0016787">
    <property type="term" value="F:hydrolase activity"/>
    <property type="evidence" value="ECO:0007669"/>
    <property type="project" value="UniProtKB-KW"/>
</dbReference>
<dbReference type="InterPro" id="IPR029058">
    <property type="entry name" value="AB_hydrolase_fold"/>
</dbReference>
<organism evidence="4 5">
    <name type="scientific">Paenibacillus mucilaginosus (strain KNP414)</name>
    <dbReference type="NCBI Taxonomy" id="1036673"/>
    <lineage>
        <taxon>Bacteria</taxon>
        <taxon>Bacillati</taxon>
        <taxon>Bacillota</taxon>
        <taxon>Bacilli</taxon>
        <taxon>Bacillales</taxon>
        <taxon>Paenibacillaceae</taxon>
        <taxon>Paenibacillus</taxon>
    </lineage>
</organism>
<dbReference type="Pfam" id="PF00975">
    <property type="entry name" value="Thioesterase"/>
    <property type="match status" value="1"/>
</dbReference>
<evidence type="ECO:0000256" key="2">
    <source>
        <dbReference type="ARBA" id="ARBA00022801"/>
    </source>
</evidence>
<reference evidence="5" key="1">
    <citation type="submission" date="2011-06" db="EMBL/GenBank/DDBJ databases">
        <title>Complete genome sequence of Paenibacillus mucilaginosus KNP414.</title>
        <authorList>
            <person name="Wang J."/>
            <person name="Hu S."/>
            <person name="Hu X."/>
            <person name="Zhang B."/>
            <person name="Dong D."/>
            <person name="Zhang S."/>
            <person name="Zhao K."/>
            <person name="Wu D."/>
        </authorList>
    </citation>
    <scope>NUCLEOTIDE SEQUENCE [LARGE SCALE GENOMIC DNA]</scope>
    <source>
        <strain evidence="5">KNP414</strain>
    </source>
</reference>
<evidence type="ECO:0000256" key="1">
    <source>
        <dbReference type="ARBA" id="ARBA00007169"/>
    </source>
</evidence>
<gene>
    <name evidence="4" type="ordered locus">KNP414_04486</name>
</gene>
<dbReference type="PATRIC" id="fig|1036673.3.peg.4123"/>
<dbReference type="EMBL" id="CP002869">
    <property type="protein sequence ID" value="AEI43016.1"/>
    <property type="molecule type" value="Genomic_DNA"/>
</dbReference>
<dbReference type="KEGG" id="pms:KNP414_04486"/>
<dbReference type="SUPFAM" id="SSF53474">
    <property type="entry name" value="alpha/beta-Hydrolases"/>
    <property type="match status" value="1"/>
</dbReference>
<evidence type="ECO:0000313" key="5">
    <source>
        <dbReference type="Proteomes" id="UP000006620"/>
    </source>
</evidence>
<dbReference type="HOGENOM" id="CLU_070456_2_0_9"/>
<comment type="similarity">
    <text evidence="1">Belongs to the thioesterase family.</text>
</comment>
<dbReference type="PANTHER" id="PTHR11487:SF0">
    <property type="entry name" value="S-ACYL FATTY ACID SYNTHASE THIOESTERASE, MEDIUM CHAIN"/>
    <property type="match status" value="1"/>
</dbReference>
<sequence>MKLFCIPYAGGSAAIYSRWRAELHPDIELVPLELPGRGSRIGEPLCRDIESLSRDAAARIRKEAGEAPFAVFGHSLGSLVAYEAAHLLLQDRGREPFHLFVSGRGAVHLEPKRERLLYPLGDQEFMEAIFELGGTPREVLQHKEILSLFLPILREDYRISETYVYRERPPFPFDITVMYGTEDRTHLPNVPEWSRHTGGECRLKAYEGDHFFLNDSRHRTEMIVLINHTLRSVPAAGLAAGTGLRT</sequence>
<dbReference type="InterPro" id="IPR001031">
    <property type="entry name" value="Thioesterase"/>
</dbReference>
<reference evidence="4 5" key="2">
    <citation type="journal article" date="2013" name="Genome Announc.">
        <title>Genome Sequence of Growth-Improving Paenibacillus mucilaginosus Strain KNP414.</title>
        <authorList>
            <person name="Lu J.J."/>
            <person name="Wang J.F."/>
            <person name="Hu X.F."/>
        </authorList>
    </citation>
    <scope>NUCLEOTIDE SEQUENCE [LARGE SCALE GENOMIC DNA]</scope>
    <source>
        <strain evidence="4 5">KNP414</strain>
    </source>
</reference>